<evidence type="ECO:0000313" key="1">
    <source>
        <dbReference type="EMBL" id="TXD35297.1"/>
    </source>
</evidence>
<gene>
    <name evidence="1" type="ORF">FRC96_11520</name>
</gene>
<accession>A0A5C6X4Z1</accession>
<protein>
    <submittedName>
        <fullName evidence="1">Uncharacterized protein</fullName>
    </submittedName>
</protein>
<name>A0A5C6X4Z1_9DELT</name>
<organism evidence="1 2">
    <name type="scientific">Lujinxingia vulgaris</name>
    <dbReference type="NCBI Taxonomy" id="2600176"/>
    <lineage>
        <taxon>Bacteria</taxon>
        <taxon>Deltaproteobacteria</taxon>
        <taxon>Bradymonadales</taxon>
        <taxon>Lujinxingiaceae</taxon>
        <taxon>Lujinxingia</taxon>
    </lineage>
</organism>
<reference evidence="1 2" key="1">
    <citation type="submission" date="2019-08" db="EMBL/GenBank/DDBJ databases">
        <title>Bradymonadales sp. TMQ2.</title>
        <authorList>
            <person name="Liang Q."/>
        </authorList>
    </citation>
    <scope>NUCLEOTIDE SEQUENCE [LARGE SCALE GENOMIC DNA]</scope>
    <source>
        <strain evidence="1 2">TMQ2</strain>
    </source>
</reference>
<dbReference type="AlphaFoldDB" id="A0A5C6X4Z1"/>
<dbReference type="RefSeq" id="WP_146974642.1">
    <property type="nucleotide sequence ID" value="NZ_VOSL01000051.1"/>
</dbReference>
<evidence type="ECO:0000313" key="2">
    <source>
        <dbReference type="Proteomes" id="UP000321046"/>
    </source>
</evidence>
<comment type="caution">
    <text evidence="1">The sequence shown here is derived from an EMBL/GenBank/DDBJ whole genome shotgun (WGS) entry which is preliminary data.</text>
</comment>
<dbReference type="EMBL" id="VOSL01000051">
    <property type="protein sequence ID" value="TXD35297.1"/>
    <property type="molecule type" value="Genomic_DNA"/>
</dbReference>
<dbReference type="Proteomes" id="UP000321046">
    <property type="component" value="Unassembled WGS sequence"/>
</dbReference>
<sequence>MDRQCVEIIGRNILVDQLLRAGLEVAQPLRDRGIDLLVYSDLSEDGPDFQARPIQMKASSERRFGIDRKYQKFADLLIVHVWNVRCEDETLVYATTFEEAVRIGDEMGWTTTKSWVEHNAYSTSAPSKRLQTLLAPYAMTSERWRAKLGIVAREPVA</sequence>
<proteinExistence type="predicted"/>
<dbReference type="OrthoDB" id="9132373at2"/>